<keyword evidence="2" id="KW-1185">Reference proteome</keyword>
<dbReference type="AlphaFoldDB" id="A0A834X7H1"/>
<organism evidence="1 2">
    <name type="scientific">Senna tora</name>
    <dbReference type="NCBI Taxonomy" id="362788"/>
    <lineage>
        <taxon>Eukaryota</taxon>
        <taxon>Viridiplantae</taxon>
        <taxon>Streptophyta</taxon>
        <taxon>Embryophyta</taxon>
        <taxon>Tracheophyta</taxon>
        <taxon>Spermatophyta</taxon>
        <taxon>Magnoliopsida</taxon>
        <taxon>eudicotyledons</taxon>
        <taxon>Gunneridae</taxon>
        <taxon>Pentapetalae</taxon>
        <taxon>rosids</taxon>
        <taxon>fabids</taxon>
        <taxon>Fabales</taxon>
        <taxon>Fabaceae</taxon>
        <taxon>Caesalpinioideae</taxon>
        <taxon>Cassia clade</taxon>
        <taxon>Senna</taxon>
    </lineage>
</organism>
<evidence type="ECO:0000313" key="1">
    <source>
        <dbReference type="EMBL" id="KAF7840263.1"/>
    </source>
</evidence>
<name>A0A834X7H1_9FABA</name>
<evidence type="ECO:0000313" key="2">
    <source>
        <dbReference type="Proteomes" id="UP000634136"/>
    </source>
</evidence>
<gene>
    <name evidence="1" type="ORF">G2W53_002561</name>
</gene>
<sequence>MWRRRLTSVTRLDGVLSWQRLKGDSLTAFELEGKGSSGTECAVRSSEGECV</sequence>
<accession>A0A834X7H1</accession>
<proteinExistence type="predicted"/>
<reference evidence="1" key="1">
    <citation type="submission" date="2020-09" db="EMBL/GenBank/DDBJ databases">
        <title>Genome-Enabled Discovery of Anthraquinone Biosynthesis in Senna tora.</title>
        <authorList>
            <person name="Kang S.-H."/>
            <person name="Pandey R.P."/>
            <person name="Lee C.-M."/>
            <person name="Sim J.-S."/>
            <person name="Jeong J.-T."/>
            <person name="Choi B.-S."/>
            <person name="Jung M."/>
            <person name="Ginzburg D."/>
            <person name="Zhao K."/>
            <person name="Won S.Y."/>
            <person name="Oh T.-J."/>
            <person name="Yu Y."/>
            <person name="Kim N.-H."/>
            <person name="Lee O.R."/>
            <person name="Lee T.-H."/>
            <person name="Bashyal P."/>
            <person name="Kim T.-S."/>
            <person name="Lee W.-H."/>
            <person name="Kawkins C."/>
            <person name="Kim C.-K."/>
            <person name="Kim J.S."/>
            <person name="Ahn B.O."/>
            <person name="Rhee S.Y."/>
            <person name="Sohng J.K."/>
        </authorList>
    </citation>
    <scope>NUCLEOTIDE SEQUENCE</scope>
    <source>
        <tissue evidence="1">Leaf</tissue>
    </source>
</reference>
<comment type="caution">
    <text evidence="1">The sequence shown here is derived from an EMBL/GenBank/DDBJ whole genome shotgun (WGS) entry which is preliminary data.</text>
</comment>
<dbReference type="EMBL" id="JAAIUW010000002">
    <property type="protein sequence ID" value="KAF7840263.1"/>
    <property type="molecule type" value="Genomic_DNA"/>
</dbReference>
<protein>
    <submittedName>
        <fullName evidence="1">Uncharacterized protein</fullName>
    </submittedName>
</protein>
<dbReference type="Proteomes" id="UP000634136">
    <property type="component" value="Unassembled WGS sequence"/>
</dbReference>